<keyword evidence="1" id="KW-1133">Transmembrane helix</keyword>
<keyword evidence="1" id="KW-0472">Membrane</keyword>
<dbReference type="AlphaFoldDB" id="A0AAP6XHR5"/>
<protein>
    <submittedName>
        <fullName evidence="2">Uncharacterized protein</fullName>
    </submittedName>
</protein>
<evidence type="ECO:0000313" key="2">
    <source>
        <dbReference type="EMBL" id="NJJ02816.1"/>
    </source>
</evidence>
<comment type="caution">
    <text evidence="2">The sequence shown here is derived from an EMBL/GenBank/DDBJ whole genome shotgun (WGS) entry which is preliminary data.</text>
</comment>
<keyword evidence="1" id="KW-0812">Transmembrane</keyword>
<proteinExistence type="predicted"/>
<dbReference type="RefSeq" id="WP_070820319.1">
    <property type="nucleotide sequence ID" value="NZ_JAAUVV010000001.1"/>
</dbReference>
<name>A0AAP6XHR5_9CORY</name>
<evidence type="ECO:0000256" key="1">
    <source>
        <dbReference type="SAM" id="Phobius"/>
    </source>
</evidence>
<organism evidence="2 3">
    <name type="scientific">Corynebacterium coyleae</name>
    <dbReference type="NCBI Taxonomy" id="53374"/>
    <lineage>
        <taxon>Bacteria</taxon>
        <taxon>Bacillati</taxon>
        <taxon>Actinomycetota</taxon>
        <taxon>Actinomycetes</taxon>
        <taxon>Mycobacteriales</taxon>
        <taxon>Corynebacteriaceae</taxon>
        <taxon>Corynebacterium</taxon>
    </lineage>
</organism>
<accession>A0AAP6XHR5</accession>
<reference evidence="2 3" key="1">
    <citation type="submission" date="2020-03" db="EMBL/GenBank/DDBJ databases">
        <title>Draft genome sequences of bacterial isolates from the female urobiome.</title>
        <authorList>
            <person name="Miller-Ensminger T."/>
            <person name="Wolfe A.J."/>
            <person name="Putonti C."/>
        </authorList>
    </citation>
    <scope>NUCLEOTIDE SEQUENCE [LARGE SCALE GENOMIC DNA]</scope>
    <source>
        <strain evidence="2 3">UMB8490</strain>
    </source>
</reference>
<dbReference type="Proteomes" id="UP000591626">
    <property type="component" value="Unassembled WGS sequence"/>
</dbReference>
<gene>
    <name evidence="2" type="ORF">HC138_00260</name>
</gene>
<dbReference type="EMBL" id="JAAUVV010000001">
    <property type="protein sequence ID" value="NJJ02816.1"/>
    <property type="molecule type" value="Genomic_DNA"/>
</dbReference>
<evidence type="ECO:0000313" key="3">
    <source>
        <dbReference type="Proteomes" id="UP000591626"/>
    </source>
</evidence>
<sequence>MNATSWLGLAFVIGVSVLGLFVLWRKLREIQRSDLDDDAKRRWGLLFGISPLVGLFTWNRREELLGHRDDSEETSSETGQWTA</sequence>
<feature type="transmembrane region" description="Helical" evidence="1">
    <location>
        <begin position="6"/>
        <end position="23"/>
    </location>
</feature>